<name>A0ABQ9VZ12_SAGOE</name>
<dbReference type="Proteomes" id="UP001266305">
    <property type="component" value="Unassembled WGS sequence"/>
</dbReference>
<dbReference type="EMBL" id="JASSZA010000004">
    <property type="protein sequence ID" value="KAK2114069.1"/>
    <property type="molecule type" value="Genomic_DNA"/>
</dbReference>
<evidence type="ECO:0000313" key="2">
    <source>
        <dbReference type="Proteomes" id="UP001266305"/>
    </source>
</evidence>
<dbReference type="InterPro" id="IPR045189">
    <property type="entry name" value="UBR4-like"/>
</dbReference>
<accession>A0ABQ9VZ12</accession>
<comment type="caution">
    <text evidence="1">The sequence shown here is derived from an EMBL/GenBank/DDBJ whole genome shotgun (WGS) entry which is preliminary data.</text>
</comment>
<organism evidence="1 2">
    <name type="scientific">Saguinus oedipus</name>
    <name type="common">Cotton-top tamarin</name>
    <name type="synonym">Oedipomidas oedipus</name>
    <dbReference type="NCBI Taxonomy" id="9490"/>
    <lineage>
        <taxon>Eukaryota</taxon>
        <taxon>Metazoa</taxon>
        <taxon>Chordata</taxon>
        <taxon>Craniata</taxon>
        <taxon>Vertebrata</taxon>
        <taxon>Euteleostomi</taxon>
        <taxon>Mammalia</taxon>
        <taxon>Eutheria</taxon>
        <taxon>Euarchontoglires</taxon>
        <taxon>Primates</taxon>
        <taxon>Haplorrhini</taxon>
        <taxon>Platyrrhini</taxon>
        <taxon>Cebidae</taxon>
        <taxon>Callitrichinae</taxon>
        <taxon>Saguinus</taxon>
    </lineage>
</organism>
<reference evidence="1 2" key="1">
    <citation type="submission" date="2023-05" db="EMBL/GenBank/DDBJ databases">
        <title>B98-5 Cell Line De Novo Hybrid Assembly: An Optical Mapping Approach.</title>
        <authorList>
            <person name="Kananen K."/>
            <person name="Auerbach J.A."/>
            <person name="Kautto E."/>
            <person name="Blachly J.S."/>
        </authorList>
    </citation>
    <scope>NUCLEOTIDE SEQUENCE [LARGE SCALE GENOMIC DNA]</scope>
    <source>
        <strain evidence="1">B95-8</strain>
        <tissue evidence="1">Cell line</tissue>
    </source>
</reference>
<sequence length="379" mass="42218">MTYSRGKQPLNHPGPPCSPHSLPAGTVPYLSWNVATHPPPSATAVPQLLKNIVSHYFRPWPPTQPCGTSLSPRSLREPLAIPDLTSSLQYEMLLLTDSISKEDSFWELRLGCVLSLFLMALNIKTPMVVENIILMCLQILQKLIKPPAPTSKKNKDVLVEALTTVKPYCNEIPAQAKLWLKRDLKASYDAWKKCLPIKVIDGNGKAHSKSELYLTEKYAAHQAACTIVEAQATIPSHKQQVLDLLASYLGELSIAGECAAEYLALYQKLITSMHWKDYLAAWGVLRYVGNLIPKEIGCLLPLEEATLSTDLQQGYALKSLTGLLSSLVELVMQRTKLIDEMQNILLEMLEDMSTGTESETKAFMAMCIETAKRYNLDDY</sequence>
<gene>
    <name evidence="1" type="primary">UBR4_1</name>
    <name evidence="1" type="ORF">P7K49_008335</name>
</gene>
<keyword evidence="2" id="KW-1185">Reference proteome</keyword>
<dbReference type="PANTHER" id="PTHR21725">
    <property type="entry name" value="E3 UBIQUITIN-PROTEIN LIGASE UBR4"/>
    <property type="match status" value="1"/>
</dbReference>
<proteinExistence type="predicted"/>
<evidence type="ECO:0000313" key="1">
    <source>
        <dbReference type="EMBL" id="KAK2114069.1"/>
    </source>
</evidence>
<dbReference type="PANTHER" id="PTHR21725:SF1">
    <property type="entry name" value="E3 UBIQUITIN-PROTEIN LIGASE UBR4"/>
    <property type="match status" value="1"/>
</dbReference>
<protein>
    <submittedName>
        <fullName evidence="1">E3 ubiquitin-protein ligase ubr4</fullName>
    </submittedName>
</protein>